<dbReference type="GO" id="GO:0034355">
    <property type="term" value="P:NAD+ biosynthetic process via the salvage pathway"/>
    <property type="evidence" value="ECO:0007669"/>
    <property type="project" value="UniProtKB-ARBA"/>
</dbReference>
<dbReference type="CDD" id="cd01570">
    <property type="entry name" value="NAPRTase_A"/>
    <property type="match status" value="1"/>
</dbReference>
<dbReference type="Gene3D" id="3.20.140.10">
    <property type="entry name" value="nicotinate phosphoribosyltransferase"/>
    <property type="match status" value="1"/>
</dbReference>
<dbReference type="InterPro" id="IPR013785">
    <property type="entry name" value="Aldolase_TIM"/>
</dbReference>
<dbReference type="PANTHER" id="PTHR11098:SF1">
    <property type="entry name" value="NICOTINATE PHOSPHORIBOSYLTRANSFERASE"/>
    <property type="match status" value="1"/>
</dbReference>
<dbReference type="PIRSF" id="PIRSF000484">
    <property type="entry name" value="NAPRT"/>
    <property type="match status" value="1"/>
</dbReference>
<keyword evidence="5 9" id="KW-0436">Ligase</keyword>
<comment type="PTM">
    <text evidence="9">Transiently phosphorylated on a His residue during the reaction cycle. Phosphorylation strongly increases the affinity for substrates and increases the rate of nicotinate D-ribonucleotide production. Dephosphorylation regenerates the low-affinity form of the enzyme, leading to product release.</text>
</comment>
<evidence type="ECO:0000256" key="1">
    <source>
        <dbReference type="ARBA" id="ARBA00004952"/>
    </source>
</evidence>
<dbReference type="EC" id="6.3.4.21" evidence="3 9"/>
<sequence length="478" mass="54101">MEVASKPIFNTLNRPALYTDFYELTMAQGYFLSGRKDEQACFNYFFRDLPFDGGYVVFAGLGDFLEILENFRFHDDELEYLKEQGFRPEFLEYLKDFELEVSIDSVKEGEIVFPLEPVVQVRGNIIQTQLLETLLLNILNFESLIATKAARLKYAAGERKVLDFGLRRAQGFGGIQASKAAIIGGVEATSNVYSSFVHGIPASGTMAHSWIQSFDDEITAFRKYAEYYPDNCILLVDTYDTLASGVPNAITVAKELEEKGHKLQGIRLDSGDLAYFSRKARNQLDRAGLDYVKIAVSNQLDERLIKSLLGQEAPIDLFGVGTRLVTGHETPALDGVYKLTSVNNEPKLKISENVEKITLPGNKKLIRYYDDRGRFYGDGIMLKEEGTVDTIYHPYYPAKHTKVTDFESEMLLYEVMRNGELTDGVPTPGDSAKYAKQRLEKLNAEHKRFDNPHIYKIGISKKLMDLRDELAQSLKKNN</sequence>
<dbReference type="UniPathway" id="UPA00253">
    <property type="reaction ID" value="UER00457"/>
</dbReference>
<dbReference type="Pfam" id="PF04095">
    <property type="entry name" value="NAPRTase"/>
    <property type="match status" value="1"/>
</dbReference>
<comment type="function">
    <text evidence="9">Catalyzes the first step in the biosynthesis of NAD from nicotinic acid, the ATP-dependent synthesis of beta-nicotinate D-ribonucleotide from nicotinate and 5-phospho-D-ribose 1-phosphate.</text>
</comment>
<reference evidence="13 14" key="1">
    <citation type="submission" date="2020-02" db="EMBL/GenBank/DDBJ databases">
        <title>Balneolaceae bacterium YR4-1, complete genome.</title>
        <authorList>
            <person name="Li Y."/>
            <person name="Wu S."/>
        </authorList>
    </citation>
    <scope>NUCLEOTIDE SEQUENCE [LARGE SCALE GENOMIC DNA]</scope>
    <source>
        <strain evidence="13 14">YR4-1</strain>
    </source>
</reference>
<organism evidence="13 14">
    <name type="scientific">Halalkalibaculum roseum</name>
    <dbReference type="NCBI Taxonomy" id="2709311"/>
    <lineage>
        <taxon>Bacteria</taxon>
        <taxon>Pseudomonadati</taxon>
        <taxon>Balneolota</taxon>
        <taxon>Balneolia</taxon>
        <taxon>Balneolales</taxon>
        <taxon>Balneolaceae</taxon>
        <taxon>Halalkalibaculum</taxon>
    </lineage>
</organism>
<dbReference type="NCBIfam" id="NF006695">
    <property type="entry name" value="PRK09243.1-2"/>
    <property type="match status" value="1"/>
</dbReference>
<dbReference type="SUPFAM" id="SSF54675">
    <property type="entry name" value="Nicotinate/Quinolinate PRTase N-terminal domain-like"/>
    <property type="match status" value="1"/>
</dbReference>
<dbReference type="InterPro" id="IPR036068">
    <property type="entry name" value="Nicotinate_pribotase-like_C"/>
</dbReference>
<dbReference type="NCBIfam" id="TIGR01513">
    <property type="entry name" value="NAPRTase_put"/>
    <property type="match status" value="1"/>
</dbReference>
<comment type="pathway">
    <text evidence="1 9">Cofactor biosynthesis; NAD(+) biosynthesis; nicotinate D-ribonucleotide from nicotinate: step 1/1.</text>
</comment>
<evidence type="ECO:0000256" key="4">
    <source>
        <dbReference type="ARBA" id="ARBA00022553"/>
    </source>
</evidence>
<dbReference type="SUPFAM" id="SSF51690">
    <property type="entry name" value="Nicotinate/Quinolinate PRTase C-terminal domain-like"/>
    <property type="match status" value="1"/>
</dbReference>
<gene>
    <name evidence="13" type="ORF">G3570_08325</name>
</gene>
<comment type="catalytic activity">
    <reaction evidence="8 9">
        <text>5-phospho-alpha-D-ribose 1-diphosphate + nicotinate + ATP + H2O = nicotinate beta-D-ribonucleotide + ADP + phosphate + diphosphate</text>
        <dbReference type="Rhea" id="RHEA:36163"/>
        <dbReference type="ChEBI" id="CHEBI:15377"/>
        <dbReference type="ChEBI" id="CHEBI:30616"/>
        <dbReference type="ChEBI" id="CHEBI:32544"/>
        <dbReference type="ChEBI" id="CHEBI:33019"/>
        <dbReference type="ChEBI" id="CHEBI:43474"/>
        <dbReference type="ChEBI" id="CHEBI:57502"/>
        <dbReference type="ChEBI" id="CHEBI:58017"/>
        <dbReference type="ChEBI" id="CHEBI:456216"/>
        <dbReference type="EC" id="6.3.4.21"/>
    </reaction>
</comment>
<feature type="domain" description="Nicotinate phosphoribosyltransferase N-terminal" evidence="11">
    <location>
        <begin position="17"/>
        <end position="140"/>
    </location>
</feature>
<keyword evidence="14" id="KW-1185">Reference proteome</keyword>
<evidence type="ECO:0000256" key="8">
    <source>
        <dbReference type="ARBA" id="ARBA00048668"/>
    </source>
</evidence>
<evidence type="ECO:0000259" key="11">
    <source>
        <dbReference type="Pfam" id="PF17767"/>
    </source>
</evidence>
<dbReference type="InterPro" id="IPR041619">
    <property type="entry name" value="NAPRTase_C"/>
</dbReference>
<evidence type="ECO:0000256" key="5">
    <source>
        <dbReference type="ARBA" id="ARBA00022598"/>
    </source>
</evidence>
<dbReference type="GO" id="GO:0004516">
    <property type="term" value="F:nicotinate phosphoribosyltransferase activity"/>
    <property type="evidence" value="ECO:0007669"/>
    <property type="project" value="UniProtKB-UniRule"/>
</dbReference>
<dbReference type="AlphaFoldDB" id="A0A6M1SXB7"/>
<keyword evidence="6 9" id="KW-0662">Pyridine nucleotide biosynthesis</keyword>
<dbReference type="InterPro" id="IPR041525">
    <property type="entry name" value="N/Namide_PRibTrfase"/>
</dbReference>
<dbReference type="Gene3D" id="3.20.20.70">
    <property type="entry name" value="Aldolase class I"/>
    <property type="match status" value="1"/>
</dbReference>
<dbReference type="NCBIfam" id="NF009131">
    <property type="entry name" value="PRK12484.1"/>
    <property type="match status" value="1"/>
</dbReference>
<evidence type="ECO:0000256" key="9">
    <source>
        <dbReference type="RuleBase" id="RU365100"/>
    </source>
</evidence>
<comment type="caution">
    <text evidence="13">The sequence shown here is derived from an EMBL/GenBank/DDBJ whole genome shotgun (WGS) entry which is preliminary data.</text>
</comment>
<evidence type="ECO:0000313" key="13">
    <source>
        <dbReference type="EMBL" id="NGP76636.1"/>
    </source>
</evidence>
<keyword evidence="7 9" id="KW-0808">Transferase</keyword>
<dbReference type="FunFam" id="3.20.20.70:FF:000076">
    <property type="entry name" value="Nicotinate phosphoribosyltransferase"/>
    <property type="match status" value="1"/>
</dbReference>
<evidence type="ECO:0000259" key="10">
    <source>
        <dbReference type="Pfam" id="PF04095"/>
    </source>
</evidence>
<dbReference type="EMBL" id="JAALLT010000002">
    <property type="protein sequence ID" value="NGP76636.1"/>
    <property type="molecule type" value="Genomic_DNA"/>
</dbReference>
<evidence type="ECO:0000313" key="14">
    <source>
        <dbReference type="Proteomes" id="UP000473278"/>
    </source>
</evidence>
<dbReference type="Proteomes" id="UP000473278">
    <property type="component" value="Unassembled WGS sequence"/>
</dbReference>
<evidence type="ECO:0000259" key="12">
    <source>
        <dbReference type="Pfam" id="PF17956"/>
    </source>
</evidence>
<evidence type="ECO:0000256" key="2">
    <source>
        <dbReference type="ARBA" id="ARBA00010897"/>
    </source>
</evidence>
<evidence type="ECO:0000256" key="6">
    <source>
        <dbReference type="ARBA" id="ARBA00022642"/>
    </source>
</evidence>
<keyword evidence="4" id="KW-0597">Phosphoprotein</keyword>
<proteinExistence type="inferred from homology"/>
<keyword evidence="13" id="KW-0328">Glycosyltransferase</keyword>
<name>A0A6M1SXB7_9BACT</name>
<comment type="similarity">
    <text evidence="2 9">Belongs to the NAPRTase family.</text>
</comment>
<evidence type="ECO:0000256" key="3">
    <source>
        <dbReference type="ARBA" id="ARBA00013236"/>
    </source>
</evidence>
<feature type="domain" description="Nicotinate/nicotinamide phosphoribosyltransferase" evidence="10">
    <location>
        <begin position="160"/>
        <end position="358"/>
    </location>
</feature>
<dbReference type="Pfam" id="PF17956">
    <property type="entry name" value="NAPRTase_C"/>
    <property type="match status" value="1"/>
</dbReference>
<dbReference type="InterPro" id="IPR007229">
    <property type="entry name" value="Nic_PRibTrfase-Fam"/>
</dbReference>
<dbReference type="InterPro" id="IPR006405">
    <property type="entry name" value="Nic_PRibTrfase_pncB"/>
</dbReference>
<dbReference type="InterPro" id="IPR040727">
    <property type="entry name" value="NAPRTase_N"/>
</dbReference>
<dbReference type="RefSeq" id="WP_165141147.1">
    <property type="nucleotide sequence ID" value="NZ_JAALLT010000002.1"/>
</dbReference>
<dbReference type="Pfam" id="PF17767">
    <property type="entry name" value="NAPRTase_N"/>
    <property type="match status" value="1"/>
</dbReference>
<feature type="domain" description="Nicotinate phosphoribosyltransferase C-terminal" evidence="12">
    <location>
        <begin position="362"/>
        <end position="466"/>
    </location>
</feature>
<dbReference type="GO" id="GO:0005829">
    <property type="term" value="C:cytosol"/>
    <property type="evidence" value="ECO:0007669"/>
    <property type="project" value="TreeGrafter"/>
</dbReference>
<accession>A0A6M1SXB7</accession>
<protein>
    <recommendedName>
        <fullName evidence="3 9">Nicotinate phosphoribosyltransferase</fullName>
        <ecNumber evidence="3 9">6.3.4.21</ecNumber>
    </recommendedName>
</protein>
<dbReference type="PANTHER" id="PTHR11098">
    <property type="entry name" value="NICOTINATE PHOSPHORIBOSYLTRANSFERASE"/>
    <property type="match status" value="1"/>
</dbReference>
<evidence type="ECO:0000256" key="7">
    <source>
        <dbReference type="ARBA" id="ARBA00022679"/>
    </source>
</evidence>
<dbReference type="GO" id="GO:0047280">
    <property type="term" value="F:nicotinamide phosphoribosyltransferase activity"/>
    <property type="evidence" value="ECO:0007669"/>
    <property type="project" value="UniProtKB-ARBA"/>
</dbReference>